<comment type="caution">
    <text evidence="2">The sequence shown here is derived from an EMBL/GenBank/DDBJ whole genome shotgun (WGS) entry which is preliminary data.</text>
</comment>
<gene>
    <name evidence="2" type="ORF">WJX75_008355</name>
</gene>
<proteinExistence type="predicted"/>
<organism evidence="2 3">
    <name type="scientific">Coccomyxa subellipsoidea</name>
    <dbReference type="NCBI Taxonomy" id="248742"/>
    <lineage>
        <taxon>Eukaryota</taxon>
        <taxon>Viridiplantae</taxon>
        <taxon>Chlorophyta</taxon>
        <taxon>core chlorophytes</taxon>
        <taxon>Trebouxiophyceae</taxon>
        <taxon>Trebouxiophyceae incertae sedis</taxon>
        <taxon>Coccomyxaceae</taxon>
        <taxon>Coccomyxa</taxon>
    </lineage>
</organism>
<feature type="coiled-coil region" evidence="1">
    <location>
        <begin position="61"/>
        <end position="88"/>
    </location>
</feature>
<dbReference type="EMBL" id="JALJOT010000009">
    <property type="protein sequence ID" value="KAK9907698.1"/>
    <property type="molecule type" value="Genomic_DNA"/>
</dbReference>
<evidence type="ECO:0000313" key="3">
    <source>
        <dbReference type="Proteomes" id="UP001491310"/>
    </source>
</evidence>
<evidence type="ECO:0000256" key="1">
    <source>
        <dbReference type="SAM" id="Coils"/>
    </source>
</evidence>
<accession>A0ABR2YLS8</accession>
<keyword evidence="1" id="KW-0175">Coiled coil</keyword>
<reference evidence="2 3" key="1">
    <citation type="journal article" date="2024" name="Nat. Commun.">
        <title>Phylogenomics reveals the evolutionary origins of lichenization in chlorophyte algae.</title>
        <authorList>
            <person name="Puginier C."/>
            <person name="Libourel C."/>
            <person name="Otte J."/>
            <person name="Skaloud P."/>
            <person name="Haon M."/>
            <person name="Grisel S."/>
            <person name="Petersen M."/>
            <person name="Berrin J.G."/>
            <person name="Delaux P.M."/>
            <person name="Dal Grande F."/>
            <person name="Keller J."/>
        </authorList>
    </citation>
    <scope>NUCLEOTIDE SEQUENCE [LARGE SCALE GENOMIC DNA]</scope>
    <source>
        <strain evidence="2 3">SAG 216-7</strain>
    </source>
</reference>
<evidence type="ECO:0000313" key="2">
    <source>
        <dbReference type="EMBL" id="KAK9907698.1"/>
    </source>
</evidence>
<protein>
    <submittedName>
        <fullName evidence="2">Uncharacterized protein</fullName>
    </submittedName>
</protein>
<dbReference type="Proteomes" id="UP001491310">
    <property type="component" value="Unassembled WGS sequence"/>
</dbReference>
<keyword evidence="3" id="KW-1185">Reference proteome</keyword>
<name>A0ABR2YLS8_9CHLO</name>
<sequence length="140" mass="15967">MDSSRHPHIDEDTLENRILPAIARHMAEIQQQQPKEASNILQPKLASGQISASPSDLLKTREQVEAVVMNLEDELAVLDLRYAELLRRQQHHRQGGHHNSSTNELKLEEEAHAAAKVREAMQRKGQQIQQLRQYTALLKS</sequence>